<name>A0A8R1EDM0_CAEJA</name>
<dbReference type="Proteomes" id="UP000005237">
    <property type="component" value="Unassembled WGS sequence"/>
</dbReference>
<proteinExistence type="predicted"/>
<evidence type="ECO:0000313" key="2">
    <source>
        <dbReference type="Proteomes" id="UP000005237"/>
    </source>
</evidence>
<dbReference type="AlphaFoldDB" id="A0A8R1EDM0"/>
<accession>A0A8R1EDM0</accession>
<protein>
    <submittedName>
        <fullName evidence="1">Uncharacterized protein</fullName>
    </submittedName>
</protein>
<reference evidence="2" key="1">
    <citation type="submission" date="2010-08" db="EMBL/GenBank/DDBJ databases">
        <authorList>
            <consortium name="Caenorhabditis japonica Sequencing Consortium"/>
            <person name="Wilson R.K."/>
        </authorList>
    </citation>
    <scope>NUCLEOTIDE SEQUENCE [LARGE SCALE GENOMIC DNA]</scope>
    <source>
        <strain evidence="2">DF5081</strain>
    </source>
</reference>
<evidence type="ECO:0000313" key="1">
    <source>
        <dbReference type="EnsemblMetazoa" id="CJA33633.1"/>
    </source>
</evidence>
<sequence>MAGRNKKLLVQKRVPPMEMDCSLIDIPKNCRGMTASKSRCLCPSIRIMTASNEQDASNSLRTCLCHFGNNSATPSACYRVCKRIVPR</sequence>
<organism evidence="1 2">
    <name type="scientific">Caenorhabditis japonica</name>
    <dbReference type="NCBI Taxonomy" id="281687"/>
    <lineage>
        <taxon>Eukaryota</taxon>
        <taxon>Metazoa</taxon>
        <taxon>Ecdysozoa</taxon>
        <taxon>Nematoda</taxon>
        <taxon>Chromadorea</taxon>
        <taxon>Rhabditida</taxon>
        <taxon>Rhabditina</taxon>
        <taxon>Rhabditomorpha</taxon>
        <taxon>Rhabditoidea</taxon>
        <taxon>Rhabditidae</taxon>
        <taxon>Peloderinae</taxon>
        <taxon>Caenorhabditis</taxon>
    </lineage>
</organism>
<dbReference type="EnsemblMetazoa" id="CJA33633.1">
    <property type="protein sequence ID" value="CJA33633.1"/>
    <property type="gene ID" value="WBGene00209480"/>
</dbReference>
<keyword evidence="2" id="KW-1185">Reference proteome</keyword>
<reference evidence="1" key="2">
    <citation type="submission" date="2022-06" db="UniProtKB">
        <authorList>
            <consortium name="EnsemblMetazoa"/>
        </authorList>
    </citation>
    <scope>IDENTIFICATION</scope>
    <source>
        <strain evidence="1">DF5081</strain>
    </source>
</reference>